<proteinExistence type="predicted"/>
<dbReference type="RefSeq" id="WP_313867526.1">
    <property type="nucleotide sequence ID" value="NZ_CP132507.1"/>
</dbReference>
<keyword evidence="2" id="KW-1185">Reference proteome</keyword>
<dbReference type="Proteomes" id="UP001302257">
    <property type="component" value="Chromosome"/>
</dbReference>
<protein>
    <submittedName>
        <fullName evidence="1">DUF3047 domain-containing protein</fullName>
    </submittedName>
</protein>
<gene>
    <name evidence="1" type="ORF">RAN89_17680</name>
</gene>
<reference evidence="1 2" key="1">
    <citation type="submission" date="2023-08" db="EMBL/GenBank/DDBJ databases">
        <title>Rhodoferax potami sp. nov. and Rhodoferax mekongensis sp. nov., isolated from the Mekong River in Thailand.</title>
        <authorList>
            <person name="Kitikhun S."/>
            <person name="Charoenyingcharoen P."/>
            <person name="Siriarchawattana P."/>
            <person name="Likhitrattanapisal S."/>
            <person name="Nilsakha T."/>
            <person name="Chanpet A."/>
            <person name="Rattanawaree P."/>
            <person name="Ingsriswang S."/>
        </authorList>
    </citation>
    <scope>NUCLEOTIDE SEQUENCE [LARGE SCALE GENOMIC DNA]</scope>
    <source>
        <strain evidence="1 2">TBRC 17307</strain>
    </source>
</reference>
<dbReference type="InterPro" id="IPR021409">
    <property type="entry name" value="DUF3047"/>
</dbReference>
<evidence type="ECO:0000313" key="2">
    <source>
        <dbReference type="Proteomes" id="UP001302257"/>
    </source>
</evidence>
<dbReference type="EMBL" id="CP132507">
    <property type="protein sequence ID" value="WNO04696.1"/>
    <property type="molecule type" value="Genomic_DNA"/>
</dbReference>
<dbReference type="Pfam" id="PF11249">
    <property type="entry name" value="DUF3047"/>
    <property type="match status" value="1"/>
</dbReference>
<organism evidence="1 2">
    <name type="scientific">Rhodoferax mekongensis</name>
    <dbReference type="NCBI Taxonomy" id="3068341"/>
    <lineage>
        <taxon>Bacteria</taxon>
        <taxon>Pseudomonadati</taxon>
        <taxon>Pseudomonadota</taxon>
        <taxon>Betaproteobacteria</taxon>
        <taxon>Burkholderiales</taxon>
        <taxon>Comamonadaceae</taxon>
        <taxon>Rhodoferax</taxon>
    </lineage>
</organism>
<accession>A0ABZ0AZX0</accession>
<sequence length="256" mass="27510">MKRVASRADSMGARVTFLALSAWCSLSMVWAQAPGVTPLTPLEATGPGTPPAPWRAVGLPGGKVLLMAPDIVLQGAEPVLRLRSDKSYSTLSHALPAGTRESRLQWQWRLDEGLAHADLQRKEGDDVALKVCAMFDLPLANIPFVERNLLRLARTLSGENLPGATLCYVWDRLQPPGTVVNNVYSKRLRFIVLDQGPARPGTWVSHARDLNADFVRAFGEESATVPPLLAVVVGADSDNTGGSSLAFVKGLGLVKP</sequence>
<evidence type="ECO:0000313" key="1">
    <source>
        <dbReference type="EMBL" id="WNO04696.1"/>
    </source>
</evidence>
<name>A0ABZ0AZX0_9BURK</name>